<comment type="caution">
    <text evidence="2">The sequence shown here is derived from an EMBL/GenBank/DDBJ whole genome shotgun (WGS) entry which is preliminary data.</text>
</comment>
<reference evidence="2" key="1">
    <citation type="submission" date="2022-12" db="EMBL/GenBank/DDBJ databases">
        <title>Draft genome assemblies for two species of Escallonia (Escalloniales).</title>
        <authorList>
            <person name="Chanderbali A."/>
            <person name="Dervinis C."/>
            <person name="Anghel I."/>
            <person name="Soltis D."/>
            <person name="Soltis P."/>
            <person name="Zapata F."/>
        </authorList>
    </citation>
    <scope>NUCLEOTIDE SEQUENCE</scope>
    <source>
        <strain evidence="2">UCBG92.1500</strain>
        <tissue evidence="2">Leaf</tissue>
    </source>
</reference>
<dbReference type="Proteomes" id="UP001187471">
    <property type="component" value="Unassembled WGS sequence"/>
</dbReference>
<proteinExistence type="predicted"/>
<evidence type="ECO:0000313" key="2">
    <source>
        <dbReference type="EMBL" id="KAK2965353.1"/>
    </source>
</evidence>
<keyword evidence="3" id="KW-1185">Reference proteome</keyword>
<dbReference type="EMBL" id="JAVXUO010003225">
    <property type="protein sequence ID" value="KAK2965353.1"/>
    <property type="molecule type" value="Genomic_DNA"/>
</dbReference>
<name>A0AA88TY71_9ASTE</name>
<gene>
    <name evidence="2" type="ORF">RJ640_013816</name>
</gene>
<dbReference type="AlphaFoldDB" id="A0AA88TY71"/>
<dbReference type="Pfam" id="PF07727">
    <property type="entry name" value="RVT_2"/>
    <property type="match status" value="1"/>
</dbReference>
<organism evidence="2 3">
    <name type="scientific">Escallonia rubra</name>
    <dbReference type="NCBI Taxonomy" id="112253"/>
    <lineage>
        <taxon>Eukaryota</taxon>
        <taxon>Viridiplantae</taxon>
        <taxon>Streptophyta</taxon>
        <taxon>Embryophyta</taxon>
        <taxon>Tracheophyta</taxon>
        <taxon>Spermatophyta</taxon>
        <taxon>Magnoliopsida</taxon>
        <taxon>eudicotyledons</taxon>
        <taxon>Gunneridae</taxon>
        <taxon>Pentapetalae</taxon>
        <taxon>asterids</taxon>
        <taxon>campanulids</taxon>
        <taxon>Escalloniales</taxon>
        <taxon>Escalloniaceae</taxon>
        <taxon>Escallonia</taxon>
    </lineage>
</organism>
<sequence length="163" mass="17802">MQHLALLYSMTTSNDDHAAPGNTTNSIANLTITFSGYNVGLPPSLKPSSPSVHSPGQLAKSKTLLLWKRVIDSKWAYKIKYKPDKSIERYKARLVAKGYTQIEVIDFHETFAPVAKLETVRCQVTVASVQSNEYGLRVGQKTNMATLAPVLALAPLGEGHHPG</sequence>
<accession>A0AA88TY71</accession>
<feature type="domain" description="Reverse transcriptase Ty1/copia-type" evidence="1">
    <location>
        <begin position="68"/>
        <end position="130"/>
    </location>
</feature>
<evidence type="ECO:0000313" key="3">
    <source>
        <dbReference type="Proteomes" id="UP001187471"/>
    </source>
</evidence>
<dbReference type="InterPro" id="IPR013103">
    <property type="entry name" value="RVT_2"/>
</dbReference>
<protein>
    <recommendedName>
        <fullName evidence="1">Reverse transcriptase Ty1/copia-type domain-containing protein</fullName>
    </recommendedName>
</protein>
<evidence type="ECO:0000259" key="1">
    <source>
        <dbReference type="Pfam" id="PF07727"/>
    </source>
</evidence>